<dbReference type="InterPro" id="IPR055550">
    <property type="entry name" value="DUF7126"/>
</dbReference>
<keyword evidence="2" id="KW-1185">Reference proteome</keyword>
<protein>
    <submittedName>
        <fullName evidence="1">CTP synthetase</fullName>
    </submittedName>
</protein>
<evidence type="ECO:0000313" key="1">
    <source>
        <dbReference type="EMBL" id="MXR39758.1"/>
    </source>
</evidence>
<sequence>MTDLSAVVAGPDSAGLGEELESLDVTVSRIDGPVTGGTLDDAGIDDAALFVITDTAEATGIAVAKDRNPDVRAVVYATDSLPEFAKGQADLAVDPELLSAAVVADELVAGA</sequence>
<dbReference type="Gene3D" id="3.40.50.720">
    <property type="entry name" value="NAD(P)-binding Rossmann-like Domain"/>
    <property type="match status" value="1"/>
</dbReference>
<name>A0A6B0SLJ4_9EURY</name>
<dbReference type="OrthoDB" id="302988at2157"/>
<dbReference type="EMBL" id="WUUS01000001">
    <property type="protein sequence ID" value="MXR39758.1"/>
    <property type="molecule type" value="Genomic_DNA"/>
</dbReference>
<gene>
    <name evidence="1" type="ORF">GRX01_00065</name>
</gene>
<accession>A0A6B0SLJ4</accession>
<dbReference type="Proteomes" id="UP000437065">
    <property type="component" value="Unassembled WGS sequence"/>
</dbReference>
<evidence type="ECO:0000313" key="2">
    <source>
        <dbReference type="Proteomes" id="UP000437065"/>
    </source>
</evidence>
<dbReference type="RefSeq" id="WP_159662175.1">
    <property type="nucleotide sequence ID" value="NZ_WUUS01000001.1"/>
</dbReference>
<dbReference type="AlphaFoldDB" id="A0A6B0SLJ4"/>
<dbReference type="Pfam" id="PF23443">
    <property type="entry name" value="DUF7126"/>
    <property type="match status" value="1"/>
</dbReference>
<proteinExistence type="predicted"/>
<organism evidence="1 2">
    <name type="scientific">Halobaculum saliterrae</name>
    <dbReference type="NCBI Taxonomy" id="2073113"/>
    <lineage>
        <taxon>Archaea</taxon>
        <taxon>Methanobacteriati</taxon>
        <taxon>Methanobacteriota</taxon>
        <taxon>Stenosarchaea group</taxon>
        <taxon>Halobacteria</taxon>
        <taxon>Halobacteriales</taxon>
        <taxon>Haloferacaceae</taxon>
        <taxon>Halobaculum</taxon>
    </lineage>
</organism>
<comment type="caution">
    <text evidence="1">The sequence shown here is derived from an EMBL/GenBank/DDBJ whole genome shotgun (WGS) entry which is preliminary data.</text>
</comment>
<reference evidence="1 2" key="1">
    <citation type="submission" date="2019-12" db="EMBL/GenBank/DDBJ databases">
        <title>Isolation and characterization of three novel carbon monoxide-oxidizing members of Halobacteria from salione crusts and soils.</title>
        <authorList>
            <person name="Myers M.R."/>
            <person name="King G.M."/>
        </authorList>
    </citation>
    <scope>NUCLEOTIDE SEQUENCE [LARGE SCALE GENOMIC DNA]</scope>
    <source>
        <strain evidence="1 2">WSA2</strain>
    </source>
</reference>